<keyword evidence="1" id="KW-1133">Transmembrane helix</keyword>
<sequence>MGRAYDNAHSRLVAGLKIALPLAALVLLSTLFLFSGRIDPSDPIPYAEVDVEELAREPRLTAPDYAGMTEDGGSLTVTAQTARPNPAGGGASATDLHARLDTAGGLGTDIRAGTGRIDPTAGLLALSGGVDVATTTGYTLHTDLLEAATDRSRLAAPGPVAGSAPFGAISAGAMLLEATGTAKDHVLVFNGGVKLIYRPQD</sequence>
<keyword evidence="3" id="KW-1185">Reference proteome</keyword>
<feature type="transmembrane region" description="Helical" evidence="1">
    <location>
        <begin position="12"/>
        <end position="34"/>
    </location>
</feature>
<evidence type="ECO:0000313" key="3">
    <source>
        <dbReference type="Proteomes" id="UP000241899"/>
    </source>
</evidence>
<keyword evidence="1" id="KW-0472">Membrane</keyword>
<gene>
    <name evidence="2" type="ORF">C5F46_10790</name>
</gene>
<evidence type="ECO:0000256" key="1">
    <source>
        <dbReference type="SAM" id="Phobius"/>
    </source>
</evidence>
<organism evidence="2 3">
    <name type="scientific">Phaeovulum veldkampii DSM 11550</name>
    <dbReference type="NCBI Taxonomy" id="1185920"/>
    <lineage>
        <taxon>Bacteria</taxon>
        <taxon>Pseudomonadati</taxon>
        <taxon>Pseudomonadota</taxon>
        <taxon>Alphaproteobacteria</taxon>
        <taxon>Rhodobacterales</taxon>
        <taxon>Paracoccaceae</taxon>
        <taxon>Phaeovulum</taxon>
    </lineage>
</organism>
<dbReference type="OrthoDB" id="7871110at2"/>
<reference evidence="2 3" key="1">
    <citation type="submission" date="2018-03" db="EMBL/GenBank/DDBJ databases">
        <title>Rhodobacter veldkampii.</title>
        <authorList>
            <person name="Meyer T.E."/>
            <person name="Miller S."/>
            <person name="Lodha T."/>
            <person name="Gandham S."/>
            <person name="Chintalapati S."/>
            <person name="Chintalapati V.R."/>
        </authorList>
    </citation>
    <scope>NUCLEOTIDE SEQUENCE [LARGE SCALE GENOMIC DNA]</scope>
    <source>
        <strain evidence="2 3">DSM 11550</strain>
    </source>
</reference>
<protein>
    <recommendedName>
        <fullName evidence="4">LPS export ABC transporter periplasmic protein LptC</fullName>
    </recommendedName>
</protein>
<accession>A0A2T4JGY6</accession>
<dbReference type="AlphaFoldDB" id="A0A2T4JGY6"/>
<name>A0A2T4JGY6_9RHOB</name>
<evidence type="ECO:0008006" key="4">
    <source>
        <dbReference type="Google" id="ProtNLM"/>
    </source>
</evidence>
<dbReference type="RefSeq" id="WP_107325360.1">
    <property type="nucleotide sequence ID" value="NZ_NHSP01000011.1"/>
</dbReference>
<dbReference type="Proteomes" id="UP000241899">
    <property type="component" value="Unassembled WGS sequence"/>
</dbReference>
<dbReference type="EMBL" id="PZKF01000023">
    <property type="protein sequence ID" value="PTE17156.1"/>
    <property type="molecule type" value="Genomic_DNA"/>
</dbReference>
<evidence type="ECO:0000313" key="2">
    <source>
        <dbReference type="EMBL" id="PTE17156.1"/>
    </source>
</evidence>
<keyword evidence="1" id="KW-0812">Transmembrane</keyword>
<comment type="caution">
    <text evidence="2">The sequence shown here is derived from an EMBL/GenBank/DDBJ whole genome shotgun (WGS) entry which is preliminary data.</text>
</comment>
<proteinExistence type="predicted"/>